<reference evidence="2 3" key="1">
    <citation type="journal article" date="2007" name="PLoS ONE">
        <title>The complete genome sequence and analysis of the Epsilonproteobacterium Arcobacter butzleri.</title>
        <authorList>
            <person name="Miller W.G."/>
            <person name="Parker C.T."/>
            <person name="Rubenfield M."/>
            <person name="Mendz G.L."/>
            <person name="Woesten M.M.S.M."/>
            <person name="Ussery D.W."/>
            <person name="Stolz J.F."/>
            <person name="Binnewies T.T."/>
            <person name="Hallin P.F."/>
            <person name="Wang G."/>
            <person name="Malek J.A."/>
            <person name="Rogosin A."/>
            <person name="Stanker L.H."/>
            <person name="Mandrell R.E."/>
        </authorList>
    </citation>
    <scope>NUCLEOTIDE SEQUENCE [LARGE SCALE GENOMIC DNA]</scope>
    <source>
        <strain evidence="2 3">RM4018</strain>
    </source>
</reference>
<dbReference type="KEGG" id="abu:Abu_1431"/>
<organism evidence="2 3">
    <name type="scientific">Aliarcobacter butzleri (strain RM4018)</name>
    <name type="common">Arcobacter butzleri</name>
    <dbReference type="NCBI Taxonomy" id="367737"/>
    <lineage>
        <taxon>Bacteria</taxon>
        <taxon>Pseudomonadati</taxon>
        <taxon>Campylobacterota</taxon>
        <taxon>Epsilonproteobacteria</taxon>
        <taxon>Campylobacterales</taxon>
        <taxon>Arcobacteraceae</taxon>
        <taxon>Aliarcobacter</taxon>
    </lineage>
</organism>
<dbReference type="EMBL" id="CP000361">
    <property type="protein sequence ID" value="ABV67686.1"/>
    <property type="molecule type" value="Genomic_DNA"/>
</dbReference>
<evidence type="ECO:0000313" key="3">
    <source>
        <dbReference type="Proteomes" id="UP000001136"/>
    </source>
</evidence>
<keyword evidence="3" id="KW-1185">Reference proteome</keyword>
<dbReference type="Proteomes" id="UP000001136">
    <property type="component" value="Chromosome"/>
</dbReference>
<evidence type="ECO:0000313" key="2">
    <source>
        <dbReference type="EMBL" id="ABV67686.1"/>
    </source>
</evidence>
<dbReference type="AlphaFoldDB" id="A8EUR2"/>
<accession>A8EUR2</accession>
<dbReference type="Pfam" id="PF22521">
    <property type="entry name" value="HypF_C_2"/>
    <property type="match status" value="1"/>
</dbReference>
<proteinExistence type="predicted"/>
<dbReference type="InterPro" id="IPR055128">
    <property type="entry name" value="HypF_C_2"/>
</dbReference>
<feature type="domain" description="Carbamoyltransferase Kae1-like" evidence="1">
    <location>
        <begin position="399"/>
        <end position="511"/>
    </location>
</feature>
<gene>
    <name evidence="2" type="ordered locus">Abu_1431</name>
</gene>
<dbReference type="eggNOG" id="COG0068">
    <property type="taxonomic scope" value="Bacteria"/>
</dbReference>
<dbReference type="Gene3D" id="3.30.420.40">
    <property type="match status" value="1"/>
</dbReference>
<dbReference type="STRING" id="367737.Abu_1431"/>
<sequence>MRKISRMQLIYKIEFNTTNLYFKYIIETLINEAQISASCKQYKDFILIIFNDEEKNIENFFLLLEKKLPMSIFISNSYVVDSYDETLEEIENFNIKQNLTLLTNDSIVKIIRENQIDFFNDIEKIKNGGVSRFETHNGLKRLFLPNKIKREEFENKGYEVKLLINDVTKLDELFDLNMRDFQLLCSIERPLIKLKFKPLKNANKEFSSTKFIYAKIPDDKETVLFAKALKENGFNYLLYVNDDVYQDGLKVTYNKEQNIIISGNKGLFPKYDFVSRKKFNSSKEYFNEFGGVYKATLAQSAKRLEPSVGVYFSSTTKSSSISLNIPTKGQKEVIVIPNIRNSITNCFDEISTIDEHCSRLITNFIRKYPEVVSAIVPTNAKGFESIVNICAKVLGLNNAKEFEDLALDTNLKSGIQIDMKLIKVNKLNVLDYRKTIQSMMSYKMANVDNQTLAYSFYESLSEFICNYSDEIAKEIKAKDIVLCGNMFANSILLSKTLKTLSKNYNIILPIEYPLDY</sequence>
<evidence type="ECO:0000259" key="1">
    <source>
        <dbReference type="Pfam" id="PF22521"/>
    </source>
</evidence>
<dbReference type="HOGENOM" id="CLU_529615_0_0_7"/>
<name>A8EUR2_ALIB4</name>
<protein>
    <recommendedName>
        <fullName evidence="1">Carbamoyltransferase Kae1-like domain-containing protein</fullName>
    </recommendedName>
</protein>